<name>A0A4R2LJY9_9GAMM</name>
<evidence type="ECO:0000313" key="1">
    <source>
        <dbReference type="EMBL" id="TCO79695.1"/>
    </source>
</evidence>
<dbReference type="AlphaFoldDB" id="A0A4R2LJY9"/>
<reference evidence="1 2" key="1">
    <citation type="submission" date="2019-03" db="EMBL/GenBank/DDBJ databases">
        <title>Genomic Encyclopedia of Type Strains, Phase IV (KMG-IV): sequencing the most valuable type-strain genomes for metagenomic binning, comparative biology and taxonomic classification.</title>
        <authorList>
            <person name="Goeker M."/>
        </authorList>
    </citation>
    <scope>NUCLEOTIDE SEQUENCE [LARGE SCALE GENOMIC DNA]</scope>
    <source>
        <strain evidence="1 2">DSM 25287</strain>
    </source>
</reference>
<accession>A0A4R2LJY9</accession>
<dbReference type="OrthoDB" id="7065154at2"/>
<organism evidence="1 2">
    <name type="scientific">Plasticicumulans lactativorans</name>
    <dbReference type="NCBI Taxonomy" id="1133106"/>
    <lineage>
        <taxon>Bacteria</taxon>
        <taxon>Pseudomonadati</taxon>
        <taxon>Pseudomonadota</taxon>
        <taxon>Gammaproteobacteria</taxon>
        <taxon>Candidatus Competibacteraceae</taxon>
        <taxon>Plasticicumulans</taxon>
    </lineage>
</organism>
<gene>
    <name evidence="1" type="ORF">EV699_1174</name>
</gene>
<evidence type="ECO:0000313" key="2">
    <source>
        <dbReference type="Proteomes" id="UP000295765"/>
    </source>
</evidence>
<dbReference type="EMBL" id="SLWY01000017">
    <property type="protein sequence ID" value="TCO79695.1"/>
    <property type="molecule type" value="Genomic_DNA"/>
</dbReference>
<protein>
    <submittedName>
        <fullName evidence="1">Uncharacterized protein</fullName>
    </submittedName>
</protein>
<dbReference type="RefSeq" id="WP_132544305.1">
    <property type="nucleotide sequence ID" value="NZ_SLWY01000017.1"/>
</dbReference>
<comment type="caution">
    <text evidence="1">The sequence shown here is derived from an EMBL/GenBank/DDBJ whole genome shotgun (WGS) entry which is preliminary data.</text>
</comment>
<proteinExistence type="predicted"/>
<dbReference type="Proteomes" id="UP000295765">
    <property type="component" value="Unassembled WGS sequence"/>
</dbReference>
<sequence>MSVSASIYDHIRRPDVEAFREAARRFAVHLLVRRTNPASLPYVGRDGYVPKPIDCKPKTADRDVVLPSGLVVRCAGLVVDPMLPGFDKAFRPEKVGKAQEEWRRFALKHGLWDKARYTGTLRPRPGNLSSGKAYLGGSSLGSEDGRIGFTLDRGGVYLVQADPTHLHYGCLMFCPLNLRAFPRDARAAIELLATRPGNGYIHGDYDLFGIVPAAMPAFKTVHQAILYGVENTFGPRAREIADFLNARFHAPMVQHGAQEDTTMETGADEHLDVFWADGTLGEARGRAAIEKLYAVDFAGRRTGPQSSGLVH</sequence>
<keyword evidence="2" id="KW-1185">Reference proteome</keyword>